<dbReference type="STRING" id="82805.SAMN04487998_2340"/>
<evidence type="ECO:0000313" key="9">
    <source>
        <dbReference type="EMBL" id="SET59658.1"/>
    </source>
</evidence>
<evidence type="ECO:0000256" key="6">
    <source>
        <dbReference type="SAM" id="Coils"/>
    </source>
</evidence>
<dbReference type="CDD" id="cd00130">
    <property type="entry name" value="PAS"/>
    <property type="match status" value="1"/>
</dbReference>
<reference evidence="10" key="1">
    <citation type="submission" date="2016-10" db="EMBL/GenBank/DDBJ databases">
        <authorList>
            <person name="Varghese N."/>
            <person name="Submissions S."/>
        </authorList>
    </citation>
    <scope>NUCLEOTIDE SEQUENCE [LARGE SCALE GENOMIC DNA]</scope>
    <source>
        <strain evidence="10">DSM 15310</strain>
    </source>
</reference>
<dbReference type="InterPro" id="IPR013656">
    <property type="entry name" value="PAS_4"/>
</dbReference>
<dbReference type="InterPro" id="IPR004358">
    <property type="entry name" value="Sig_transdc_His_kin-like_C"/>
</dbReference>
<feature type="coiled-coil region" evidence="6">
    <location>
        <begin position="320"/>
        <end position="347"/>
    </location>
</feature>
<dbReference type="PRINTS" id="PR00344">
    <property type="entry name" value="BCTRLSENSOR"/>
</dbReference>
<dbReference type="InterPro" id="IPR035965">
    <property type="entry name" value="PAS-like_dom_sf"/>
</dbReference>
<dbReference type="FunFam" id="3.30.450.20:FF:000099">
    <property type="entry name" value="Sensory box sensor histidine kinase"/>
    <property type="match status" value="1"/>
</dbReference>
<dbReference type="Gene3D" id="3.30.450.20">
    <property type="entry name" value="PAS domain"/>
    <property type="match status" value="2"/>
</dbReference>
<dbReference type="SMART" id="SM00086">
    <property type="entry name" value="PAC"/>
    <property type="match status" value="1"/>
</dbReference>
<dbReference type="Pfam" id="PF08447">
    <property type="entry name" value="PAS_3"/>
    <property type="match status" value="1"/>
</dbReference>
<evidence type="ECO:0000256" key="5">
    <source>
        <dbReference type="ARBA" id="ARBA00022777"/>
    </source>
</evidence>
<keyword evidence="10" id="KW-1185">Reference proteome</keyword>
<evidence type="ECO:0000313" key="10">
    <source>
        <dbReference type="Proteomes" id="UP000198697"/>
    </source>
</evidence>
<dbReference type="OrthoDB" id="9766459at2"/>
<accession>A0A1I0FMW3</accession>
<dbReference type="NCBIfam" id="TIGR00229">
    <property type="entry name" value="sensory_box"/>
    <property type="match status" value="1"/>
</dbReference>
<keyword evidence="3" id="KW-0597">Phosphoprotein</keyword>
<evidence type="ECO:0000256" key="3">
    <source>
        <dbReference type="ARBA" id="ARBA00022553"/>
    </source>
</evidence>
<feature type="coiled-coil region" evidence="6">
    <location>
        <begin position="13"/>
        <end position="40"/>
    </location>
</feature>
<evidence type="ECO:0000256" key="4">
    <source>
        <dbReference type="ARBA" id="ARBA00022679"/>
    </source>
</evidence>
<dbReference type="InterPro" id="IPR003661">
    <property type="entry name" value="HisK_dim/P_dom"/>
</dbReference>
<dbReference type="RefSeq" id="WP_092771552.1">
    <property type="nucleotide sequence ID" value="NZ_FOHS01000002.1"/>
</dbReference>
<name>A0A1I0FMW3_9BACT</name>
<feature type="domain" description="Histidine kinase" evidence="7">
    <location>
        <begin position="354"/>
        <end position="569"/>
    </location>
</feature>
<dbReference type="InterPro" id="IPR000700">
    <property type="entry name" value="PAS-assoc_C"/>
</dbReference>
<dbReference type="PANTHER" id="PTHR43304">
    <property type="entry name" value="PHYTOCHROME-LIKE PROTEIN CPH1"/>
    <property type="match status" value="1"/>
</dbReference>
<keyword evidence="4" id="KW-0808">Transferase</keyword>
<dbReference type="PROSITE" id="PS50109">
    <property type="entry name" value="HIS_KIN"/>
    <property type="match status" value="1"/>
</dbReference>
<dbReference type="Proteomes" id="UP000198697">
    <property type="component" value="Unassembled WGS sequence"/>
</dbReference>
<dbReference type="PROSITE" id="PS50113">
    <property type="entry name" value="PAC"/>
    <property type="match status" value="1"/>
</dbReference>
<dbReference type="InterPro" id="IPR036890">
    <property type="entry name" value="HATPase_C_sf"/>
</dbReference>
<dbReference type="Gene3D" id="3.30.565.10">
    <property type="entry name" value="Histidine kinase-like ATPase, C-terminal domain"/>
    <property type="match status" value="1"/>
</dbReference>
<dbReference type="Pfam" id="PF08448">
    <property type="entry name" value="PAS_4"/>
    <property type="match status" value="1"/>
</dbReference>
<dbReference type="SMART" id="SM00387">
    <property type="entry name" value="HATPase_c"/>
    <property type="match status" value="1"/>
</dbReference>
<keyword evidence="6" id="KW-0175">Coiled coil</keyword>
<dbReference type="AlphaFoldDB" id="A0A1I0FMW3"/>
<dbReference type="PANTHER" id="PTHR43304:SF1">
    <property type="entry name" value="PAC DOMAIN-CONTAINING PROTEIN"/>
    <property type="match status" value="1"/>
</dbReference>
<evidence type="ECO:0000259" key="8">
    <source>
        <dbReference type="PROSITE" id="PS50113"/>
    </source>
</evidence>
<dbReference type="GO" id="GO:0000155">
    <property type="term" value="F:phosphorelay sensor kinase activity"/>
    <property type="evidence" value="ECO:0007669"/>
    <property type="project" value="InterPro"/>
</dbReference>
<evidence type="ECO:0000259" key="7">
    <source>
        <dbReference type="PROSITE" id="PS50109"/>
    </source>
</evidence>
<evidence type="ECO:0000256" key="2">
    <source>
        <dbReference type="ARBA" id="ARBA00012438"/>
    </source>
</evidence>
<evidence type="ECO:0000256" key="1">
    <source>
        <dbReference type="ARBA" id="ARBA00000085"/>
    </source>
</evidence>
<gene>
    <name evidence="9" type="ORF">SAMN04487998_2340</name>
</gene>
<dbReference type="SUPFAM" id="SSF55785">
    <property type="entry name" value="PYP-like sensor domain (PAS domain)"/>
    <property type="match status" value="2"/>
</dbReference>
<dbReference type="SMART" id="SM00388">
    <property type="entry name" value="HisKA"/>
    <property type="match status" value="1"/>
</dbReference>
<protein>
    <recommendedName>
        <fullName evidence="2">histidine kinase</fullName>
        <ecNumber evidence="2">2.7.13.3</ecNumber>
    </recommendedName>
</protein>
<dbReference type="CDD" id="cd00082">
    <property type="entry name" value="HisKA"/>
    <property type="match status" value="1"/>
</dbReference>
<comment type="catalytic activity">
    <reaction evidence="1">
        <text>ATP + protein L-histidine = ADP + protein N-phospho-L-histidine.</text>
        <dbReference type="EC" id="2.7.13.3"/>
    </reaction>
</comment>
<dbReference type="InterPro" id="IPR003594">
    <property type="entry name" value="HATPase_dom"/>
</dbReference>
<sequence>MTADSTSSATPTPAQLLRENEELRQQLLEAEELLDAIRTGSIDALAVQGPGGPRIFTLEGADQSYRTLIEQMNEGALLLAPDATVLYGNACLAGMLEAPLETLIGHSFEAFVPAEFRGYWQELLTAGWDARSKGEMPLQASSGRLHPVALALNVLSEQEAPVLAVIVTDVSARREVSVIRARVAAQNALLEQQQLRLQAQAQAAAETNRILEGIPHVTWTADPYGNPTFLNRNWYDYTGQPPTVQFVRGSTLPYLHPDDLPGVMQRWGECLADGRSAEVECRIRNAQGDYRWMLGRIRPSRNEAGELVQWIGTYTDIHEQKLARARIDETQQELRRNNDQLTRINADLDNFIYTASHDLRSPITNIEGLLETLEQELPADQRPGEVGTVLRMMQDSVDRFKRTIESLTDISKLQKESALPRAPVALAPLIEDVRLDLQPLIGAAAGELTVDVAECPTITLAEKNLRSIVYNLLSNAFKYHDPARPARVHLRCRPAGAGLAALQVHDNGLGLDLHEDRQLFTMFQRLHDHVEGSGIGLYMVKKIAENAGGRVAVASQLGQGSVFTVYLPE</sequence>
<dbReference type="InterPro" id="IPR000014">
    <property type="entry name" value="PAS"/>
</dbReference>
<dbReference type="EC" id="2.7.13.3" evidence="2"/>
<feature type="domain" description="PAC" evidence="8">
    <location>
        <begin position="277"/>
        <end position="329"/>
    </location>
</feature>
<dbReference type="Pfam" id="PF02518">
    <property type="entry name" value="HATPase_c"/>
    <property type="match status" value="1"/>
</dbReference>
<dbReference type="SUPFAM" id="SSF47384">
    <property type="entry name" value="Homodimeric domain of signal transducing histidine kinase"/>
    <property type="match status" value="1"/>
</dbReference>
<keyword evidence="5" id="KW-0418">Kinase</keyword>
<dbReference type="InterPro" id="IPR036097">
    <property type="entry name" value="HisK_dim/P_sf"/>
</dbReference>
<dbReference type="Pfam" id="PF00512">
    <property type="entry name" value="HisKA"/>
    <property type="match status" value="1"/>
</dbReference>
<dbReference type="EMBL" id="FOHS01000002">
    <property type="protein sequence ID" value="SET59658.1"/>
    <property type="molecule type" value="Genomic_DNA"/>
</dbReference>
<dbReference type="InterPro" id="IPR052162">
    <property type="entry name" value="Sensor_kinase/Photoreceptor"/>
</dbReference>
<dbReference type="InterPro" id="IPR001610">
    <property type="entry name" value="PAC"/>
</dbReference>
<dbReference type="SMART" id="SM00091">
    <property type="entry name" value="PAS"/>
    <property type="match status" value="2"/>
</dbReference>
<organism evidence="9 10">
    <name type="scientific">Hymenobacter actinosclerus</name>
    <dbReference type="NCBI Taxonomy" id="82805"/>
    <lineage>
        <taxon>Bacteria</taxon>
        <taxon>Pseudomonadati</taxon>
        <taxon>Bacteroidota</taxon>
        <taxon>Cytophagia</taxon>
        <taxon>Cytophagales</taxon>
        <taxon>Hymenobacteraceae</taxon>
        <taxon>Hymenobacter</taxon>
    </lineage>
</organism>
<proteinExistence type="predicted"/>
<dbReference type="SUPFAM" id="SSF55874">
    <property type="entry name" value="ATPase domain of HSP90 chaperone/DNA topoisomerase II/histidine kinase"/>
    <property type="match status" value="1"/>
</dbReference>
<dbReference type="InterPro" id="IPR013655">
    <property type="entry name" value="PAS_fold_3"/>
</dbReference>
<dbReference type="Gene3D" id="1.10.287.130">
    <property type="match status" value="1"/>
</dbReference>
<dbReference type="InterPro" id="IPR005467">
    <property type="entry name" value="His_kinase_dom"/>
</dbReference>